<feature type="transmembrane region" description="Helical" evidence="5">
    <location>
        <begin position="183"/>
        <end position="199"/>
    </location>
</feature>
<feature type="transmembrane region" description="Helical" evidence="5">
    <location>
        <begin position="118"/>
        <end position="139"/>
    </location>
</feature>
<evidence type="ECO:0000256" key="4">
    <source>
        <dbReference type="ARBA" id="ARBA00023136"/>
    </source>
</evidence>
<dbReference type="AlphaFoldDB" id="A0A1C3ERC3"/>
<dbReference type="Pfam" id="PF04932">
    <property type="entry name" value="Wzy_C"/>
    <property type="match status" value="1"/>
</dbReference>
<evidence type="ECO:0000256" key="5">
    <source>
        <dbReference type="SAM" id="Phobius"/>
    </source>
</evidence>
<dbReference type="InterPro" id="IPR007016">
    <property type="entry name" value="O-antigen_ligase-rel_domated"/>
</dbReference>
<keyword evidence="2 5" id="KW-0812">Transmembrane</keyword>
<feature type="transmembrane region" description="Helical" evidence="5">
    <location>
        <begin position="343"/>
        <end position="365"/>
    </location>
</feature>
<comment type="caution">
    <text evidence="7">The sequence shown here is derived from an EMBL/GenBank/DDBJ whole genome shotgun (WGS) entry which is preliminary data.</text>
</comment>
<feature type="transmembrane region" description="Helical" evidence="5">
    <location>
        <begin position="255"/>
        <end position="275"/>
    </location>
</feature>
<comment type="subcellular location">
    <subcellularLocation>
        <location evidence="1">Membrane</location>
        <topology evidence="1">Multi-pass membrane protein</topology>
    </subcellularLocation>
</comment>
<gene>
    <name evidence="7" type="ORF">A8L45_01655</name>
</gene>
<evidence type="ECO:0000259" key="6">
    <source>
        <dbReference type="Pfam" id="PF04932"/>
    </source>
</evidence>
<proteinExistence type="predicted"/>
<feature type="transmembrane region" description="Helical" evidence="5">
    <location>
        <begin position="91"/>
        <end position="111"/>
    </location>
</feature>
<organism evidence="7 8">
    <name type="scientific">Veronia pacifica</name>
    <dbReference type="NCBI Taxonomy" id="1080227"/>
    <lineage>
        <taxon>Bacteria</taxon>
        <taxon>Pseudomonadati</taxon>
        <taxon>Pseudomonadota</taxon>
        <taxon>Gammaproteobacteria</taxon>
        <taxon>Vibrionales</taxon>
        <taxon>Vibrionaceae</taxon>
        <taxon>Veronia</taxon>
    </lineage>
</organism>
<evidence type="ECO:0000256" key="3">
    <source>
        <dbReference type="ARBA" id="ARBA00022989"/>
    </source>
</evidence>
<keyword evidence="3 5" id="KW-1133">Transmembrane helix</keyword>
<evidence type="ECO:0000313" key="8">
    <source>
        <dbReference type="Proteomes" id="UP000094936"/>
    </source>
</evidence>
<evidence type="ECO:0000256" key="2">
    <source>
        <dbReference type="ARBA" id="ARBA00022692"/>
    </source>
</evidence>
<keyword evidence="8" id="KW-1185">Reference proteome</keyword>
<sequence>MRNSIFNIRTSTSIFGFFSIISAYLLTIGPINIRIYEIGFYIFSCSIFSHILSERKINYKFLIVYLIIMTFVLMSMFSILDYNDIYQRYSFLYLLNKLVPILIYGLCVFYIGRDSIEFFFKGLLAICFLGSIFVMVEYIEILRGTYSVSKTIFGVINVDPKKITDYINQGFIRPSGLSIDPNFMAGYSGLCIIYLFGVYKNKSTFSLKRWTFALPLFFPAFVLLSRTAIFSILITLLIILILSIFGLYRGRKHSLNQLTLLGFSVVSVVFINVVITQPELLENILRRFSVNDGSASQRMEYIKYYLSNNSLSSMFIGGGPYSSGYILGKEFFGDNFVWAPESAYLSILIDYGILGFTFFLGVIFYTSLKLYVNRDSYFPVYIYLCVMPVAYNFMGDRIFLYLITAFSVYAFKYSRFNFE</sequence>
<feature type="transmembrane region" description="Helical" evidence="5">
    <location>
        <begin position="12"/>
        <end position="29"/>
    </location>
</feature>
<feature type="transmembrane region" description="Helical" evidence="5">
    <location>
        <begin position="35"/>
        <end position="52"/>
    </location>
</feature>
<name>A0A1C3ERC3_9GAMM</name>
<evidence type="ECO:0000313" key="7">
    <source>
        <dbReference type="EMBL" id="ODA35771.1"/>
    </source>
</evidence>
<protein>
    <recommendedName>
        <fullName evidence="6">O-antigen ligase-related domain-containing protein</fullName>
    </recommendedName>
</protein>
<feature type="domain" description="O-antigen ligase-related" evidence="6">
    <location>
        <begin position="216"/>
        <end position="360"/>
    </location>
</feature>
<dbReference type="GO" id="GO:0016020">
    <property type="term" value="C:membrane"/>
    <property type="evidence" value="ECO:0007669"/>
    <property type="project" value="UniProtKB-SubCell"/>
</dbReference>
<evidence type="ECO:0000256" key="1">
    <source>
        <dbReference type="ARBA" id="ARBA00004141"/>
    </source>
</evidence>
<dbReference type="OrthoDB" id="9887864at2"/>
<reference evidence="7 8" key="1">
    <citation type="submission" date="2016-05" db="EMBL/GenBank/DDBJ databases">
        <title>Genomic Taxonomy of the Vibrionaceae.</title>
        <authorList>
            <person name="Gomez-Gil B."/>
            <person name="Enciso-Ibarra J."/>
        </authorList>
    </citation>
    <scope>NUCLEOTIDE SEQUENCE [LARGE SCALE GENOMIC DNA]</scope>
    <source>
        <strain evidence="7 8">CAIM 1920</strain>
    </source>
</reference>
<keyword evidence="4 5" id="KW-0472">Membrane</keyword>
<dbReference type="EMBL" id="LYBM01000002">
    <property type="protein sequence ID" value="ODA35771.1"/>
    <property type="molecule type" value="Genomic_DNA"/>
</dbReference>
<feature type="transmembrane region" description="Helical" evidence="5">
    <location>
        <begin position="377"/>
        <end position="393"/>
    </location>
</feature>
<feature type="transmembrane region" description="Helical" evidence="5">
    <location>
        <begin position="229"/>
        <end position="248"/>
    </location>
</feature>
<accession>A0A1C3ERC3</accession>
<feature type="transmembrane region" description="Helical" evidence="5">
    <location>
        <begin position="59"/>
        <end position="79"/>
    </location>
</feature>
<dbReference type="STRING" id="1080227.A8L45_01655"/>
<dbReference type="Proteomes" id="UP000094936">
    <property type="component" value="Unassembled WGS sequence"/>
</dbReference>